<evidence type="ECO:0000256" key="1">
    <source>
        <dbReference type="SAM" id="Phobius"/>
    </source>
</evidence>
<protein>
    <submittedName>
        <fullName evidence="2">Uncharacterized protein</fullName>
    </submittedName>
</protein>
<evidence type="ECO:0000313" key="3">
    <source>
        <dbReference type="Proteomes" id="UP001139485"/>
    </source>
</evidence>
<sequence length="183" mass="18997">MRVAELAPAVMPAVMTAELPAELRGPIGHDPRWLWLAAALVVLAVGYVLVVLVATRRRGPEDDGRAPRRRVDHARLVETSRFAALAGLATIEPGADPRGAAHRASGIVRAFAATVTGLPVEAMTAERLAAAAADDPRLAEAAAFVAALQDPEFAPATAESATAGLAAADVRARAERVVQGLHP</sequence>
<keyword evidence="1" id="KW-0472">Membrane</keyword>
<dbReference type="RefSeq" id="WP_250828146.1">
    <property type="nucleotide sequence ID" value="NZ_JAMOIL010000023.1"/>
</dbReference>
<evidence type="ECO:0000313" key="2">
    <source>
        <dbReference type="EMBL" id="MCM0621810.1"/>
    </source>
</evidence>
<gene>
    <name evidence="2" type="ORF">M8330_16085</name>
</gene>
<keyword evidence="1" id="KW-1133">Transmembrane helix</keyword>
<proteinExistence type="predicted"/>
<dbReference type="EMBL" id="JAMOIL010000023">
    <property type="protein sequence ID" value="MCM0621810.1"/>
    <property type="molecule type" value="Genomic_DNA"/>
</dbReference>
<name>A0A9X2D9G0_9ACTN</name>
<dbReference type="AlphaFoldDB" id="A0A9X2D9G0"/>
<accession>A0A9X2D9G0</accession>
<dbReference type="Proteomes" id="UP001139485">
    <property type="component" value="Unassembled WGS sequence"/>
</dbReference>
<keyword evidence="3" id="KW-1185">Reference proteome</keyword>
<reference evidence="2" key="1">
    <citation type="submission" date="2022-05" db="EMBL/GenBank/DDBJ databases">
        <authorList>
            <person name="Tuo L."/>
        </authorList>
    </citation>
    <scope>NUCLEOTIDE SEQUENCE</scope>
    <source>
        <strain evidence="2">BSK12Z-4</strain>
    </source>
</reference>
<organism evidence="2 3">
    <name type="scientific">Nocardioides bruguierae</name>
    <dbReference type="NCBI Taxonomy" id="2945102"/>
    <lineage>
        <taxon>Bacteria</taxon>
        <taxon>Bacillati</taxon>
        <taxon>Actinomycetota</taxon>
        <taxon>Actinomycetes</taxon>
        <taxon>Propionibacteriales</taxon>
        <taxon>Nocardioidaceae</taxon>
        <taxon>Nocardioides</taxon>
    </lineage>
</organism>
<feature type="transmembrane region" description="Helical" evidence="1">
    <location>
        <begin position="33"/>
        <end position="55"/>
    </location>
</feature>
<comment type="caution">
    <text evidence="2">The sequence shown here is derived from an EMBL/GenBank/DDBJ whole genome shotgun (WGS) entry which is preliminary data.</text>
</comment>
<keyword evidence="1" id="KW-0812">Transmembrane</keyword>